<keyword evidence="2" id="KW-1185">Reference proteome</keyword>
<gene>
    <name evidence="1" type="ORF">HC13_0024</name>
</gene>
<dbReference type="InterPro" id="IPR038563">
    <property type="entry name" value="Endonuclease_7_sf"/>
</dbReference>
<protein>
    <recommendedName>
        <fullName evidence="3">Recombination endonuclease VII</fullName>
    </recommendedName>
</protein>
<dbReference type="SUPFAM" id="SSF54060">
    <property type="entry name" value="His-Me finger endonucleases"/>
    <property type="match status" value="1"/>
</dbReference>
<proteinExistence type="predicted"/>
<dbReference type="InterPro" id="IPR044925">
    <property type="entry name" value="His-Me_finger_sf"/>
</dbReference>
<dbReference type="EMBL" id="OL362276">
    <property type="protein sequence ID" value="URY99506.1"/>
    <property type="molecule type" value="Genomic_DNA"/>
</dbReference>
<evidence type="ECO:0000313" key="2">
    <source>
        <dbReference type="Proteomes" id="UP001056018"/>
    </source>
</evidence>
<evidence type="ECO:0008006" key="3">
    <source>
        <dbReference type="Google" id="ProtNLM"/>
    </source>
</evidence>
<dbReference type="Gene3D" id="3.40.1800.10">
    <property type="entry name" value="His-Me finger endonucleases"/>
    <property type="match status" value="1"/>
</dbReference>
<dbReference type="Pfam" id="PF02945">
    <property type="entry name" value="Endonuclease_7"/>
    <property type="match status" value="1"/>
</dbReference>
<name>A0A9E7M779_9CAUD</name>
<dbReference type="Proteomes" id="UP001056018">
    <property type="component" value="Segment"/>
</dbReference>
<reference evidence="1" key="1">
    <citation type="submission" date="2021-11" db="EMBL/GenBank/DDBJ databases">
        <title>The TAILOR 12: Case summaries of 12 patient that have undergone phage therapy for multidrug-resistant infections.</title>
        <authorList>
            <person name="Green S."/>
            <person name="Terwilliger A."/>
            <person name="Clark J."/>
            <person name="Salazar K."/>
            <person name="Maresso A."/>
        </authorList>
    </citation>
    <scope>NUCLEOTIDE SEQUENCE</scope>
</reference>
<dbReference type="InterPro" id="IPR004211">
    <property type="entry name" value="Endonuclease_7"/>
</dbReference>
<sequence length="143" mass="16051">MRTCSRCGSTKESTEFRKINGWCISCVREDNRLRYHRNKGTDAGEAHRLSARKSWLKKAYGLTLEEYDTMFDSQKGRCAICSDIIFKHGSIESKNNVAHVDHCHDSGIVRGLLCGTCNSALGKFGDKVAVLRAAIAYLEKYNV</sequence>
<organism evidence="1 2">
    <name type="scientific">Escherichia phage HC13</name>
    <dbReference type="NCBI Taxonomy" id="2912291"/>
    <lineage>
        <taxon>Viruses</taxon>
        <taxon>Duplodnaviria</taxon>
        <taxon>Heunggongvirae</taxon>
        <taxon>Uroviricota</taxon>
        <taxon>Caudoviricetes</taxon>
        <taxon>Autographivirales</taxon>
        <taxon>Autotranscriptaviridae</taxon>
        <taxon>Studiervirinae</taxon>
        <taxon>Kayfunavirus</taxon>
        <taxon>Kayfunavirus HC13</taxon>
    </lineage>
</organism>
<evidence type="ECO:0000313" key="1">
    <source>
        <dbReference type="EMBL" id="URY99506.1"/>
    </source>
</evidence>
<accession>A0A9E7M779</accession>